<dbReference type="GO" id="GO:0061630">
    <property type="term" value="F:ubiquitin protein ligase activity"/>
    <property type="evidence" value="ECO:0007669"/>
    <property type="project" value="TreeGrafter"/>
</dbReference>
<evidence type="ECO:0000313" key="9">
    <source>
        <dbReference type="Proteomes" id="UP001152797"/>
    </source>
</evidence>
<dbReference type="GO" id="GO:0005634">
    <property type="term" value="C:nucleus"/>
    <property type="evidence" value="ECO:0007669"/>
    <property type="project" value="TreeGrafter"/>
</dbReference>
<evidence type="ECO:0000313" key="8">
    <source>
        <dbReference type="EMBL" id="CAL4794997.1"/>
    </source>
</evidence>
<dbReference type="AlphaFoldDB" id="A0A9P1DCC4"/>
<evidence type="ECO:0000256" key="5">
    <source>
        <dbReference type="SAM" id="Phobius"/>
    </source>
</evidence>
<keyword evidence="5" id="KW-0472">Membrane</keyword>
<dbReference type="SUPFAM" id="SSF57850">
    <property type="entry name" value="RING/U-box"/>
    <property type="match status" value="1"/>
</dbReference>
<dbReference type="PANTHER" id="PTHR45931:SF3">
    <property type="entry name" value="RING ZINC FINGER-CONTAINING PROTEIN"/>
    <property type="match status" value="1"/>
</dbReference>
<dbReference type="EMBL" id="CAMXCT010004106">
    <property type="protein sequence ID" value="CAI4007685.1"/>
    <property type="molecule type" value="Genomic_DNA"/>
</dbReference>
<evidence type="ECO:0000259" key="6">
    <source>
        <dbReference type="PROSITE" id="PS50089"/>
    </source>
</evidence>
<dbReference type="GO" id="GO:0008270">
    <property type="term" value="F:zinc ion binding"/>
    <property type="evidence" value="ECO:0007669"/>
    <property type="project" value="UniProtKB-KW"/>
</dbReference>
<evidence type="ECO:0000256" key="1">
    <source>
        <dbReference type="ARBA" id="ARBA00022723"/>
    </source>
</evidence>
<comment type="caution">
    <text evidence="7">The sequence shown here is derived from an EMBL/GenBank/DDBJ whole genome shotgun (WGS) entry which is preliminary data.</text>
</comment>
<sequence>MFFWEMAKEAAPCEAFNFTSSFLCCLLTMTFCSRLVMPLALRIRWTMLVHARLQDIPSPGLSDEQLELISSSIEIMGVGQQSIRDEPTCPICLEPFTAGERMRRLYCTHGFHQECVDSWLKRIPTCPLRCPIEIPNPTPAQRRFTAQHAGDRTQDHMTADISFPAQEPDYILEPTLVGRSLEEAH</sequence>
<dbReference type="Proteomes" id="UP001152797">
    <property type="component" value="Unassembled WGS sequence"/>
</dbReference>
<reference evidence="8 9" key="2">
    <citation type="submission" date="2024-05" db="EMBL/GenBank/DDBJ databases">
        <authorList>
            <person name="Chen Y."/>
            <person name="Shah S."/>
            <person name="Dougan E. K."/>
            <person name="Thang M."/>
            <person name="Chan C."/>
        </authorList>
    </citation>
    <scope>NUCLEOTIDE SEQUENCE [LARGE SCALE GENOMIC DNA]</scope>
</reference>
<dbReference type="SMART" id="SM00184">
    <property type="entry name" value="RING"/>
    <property type="match status" value="1"/>
</dbReference>
<accession>A0A9P1DCC4</accession>
<gene>
    <name evidence="7" type="ORF">C1SCF055_LOCUS33222</name>
</gene>
<dbReference type="InterPro" id="IPR013083">
    <property type="entry name" value="Znf_RING/FYVE/PHD"/>
</dbReference>
<evidence type="ECO:0000256" key="2">
    <source>
        <dbReference type="ARBA" id="ARBA00022771"/>
    </source>
</evidence>
<reference evidence="7" key="1">
    <citation type="submission" date="2022-10" db="EMBL/GenBank/DDBJ databases">
        <authorList>
            <person name="Chen Y."/>
            <person name="Dougan E. K."/>
            <person name="Chan C."/>
            <person name="Rhodes N."/>
            <person name="Thang M."/>
        </authorList>
    </citation>
    <scope>NUCLEOTIDE SEQUENCE</scope>
</reference>
<keyword evidence="3" id="KW-0862">Zinc</keyword>
<feature type="transmembrane region" description="Helical" evidence="5">
    <location>
        <begin position="15"/>
        <end position="37"/>
    </location>
</feature>
<protein>
    <submittedName>
        <fullName evidence="8">RING-type domain-containing protein</fullName>
    </submittedName>
</protein>
<dbReference type="InterPro" id="IPR001841">
    <property type="entry name" value="Znf_RING"/>
</dbReference>
<keyword evidence="5" id="KW-1133">Transmembrane helix</keyword>
<dbReference type="Pfam" id="PF13639">
    <property type="entry name" value="zf-RING_2"/>
    <property type="match status" value="1"/>
</dbReference>
<dbReference type="PROSITE" id="PS50089">
    <property type="entry name" value="ZF_RING_2"/>
    <property type="match status" value="1"/>
</dbReference>
<name>A0A9P1DCC4_9DINO</name>
<organism evidence="7">
    <name type="scientific">Cladocopium goreaui</name>
    <dbReference type="NCBI Taxonomy" id="2562237"/>
    <lineage>
        <taxon>Eukaryota</taxon>
        <taxon>Sar</taxon>
        <taxon>Alveolata</taxon>
        <taxon>Dinophyceae</taxon>
        <taxon>Suessiales</taxon>
        <taxon>Symbiodiniaceae</taxon>
        <taxon>Cladocopium</taxon>
    </lineage>
</organism>
<keyword evidence="2 4" id="KW-0863">Zinc-finger</keyword>
<keyword evidence="5" id="KW-0812">Transmembrane</keyword>
<proteinExistence type="predicted"/>
<feature type="domain" description="RING-type" evidence="6">
    <location>
        <begin position="89"/>
        <end position="128"/>
    </location>
</feature>
<evidence type="ECO:0000256" key="3">
    <source>
        <dbReference type="ARBA" id="ARBA00022833"/>
    </source>
</evidence>
<dbReference type="EMBL" id="CAMXCT030004106">
    <property type="protein sequence ID" value="CAL4794997.1"/>
    <property type="molecule type" value="Genomic_DNA"/>
</dbReference>
<dbReference type="Gene3D" id="3.30.40.10">
    <property type="entry name" value="Zinc/RING finger domain, C3HC4 (zinc finger)"/>
    <property type="match status" value="1"/>
</dbReference>
<keyword evidence="9" id="KW-1185">Reference proteome</keyword>
<dbReference type="GO" id="GO:0006511">
    <property type="term" value="P:ubiquitin-dependent protein catabolic process"/>
    <property type="evidence" value="ECO:0007669"/>
    <property type="project" value="TreeGrafter"/>
</dbReference>
<dbReference type="InterPro" id="IPR051834">
    <property type="entry name" value="RING_finger_E3_ligase"/>
</dbReference>
<keyword evidence="1" id="KW-0479">Metal-binding</keyword>
<dbReference type="PANTHER" id="PTHR45931">
    <property type="entry name" value="SI:CH211-59O9.10"/>
    <property type="match status" value="1"/>
</dbReference>
<dbReference type="OrthoDB" id="313293at2759"/>
<evidence type="ECO:0000313" key="7">
    <source>
        <dbReference type="EMBL" id="CAI4007685.1"/>
    </source>
</evidence>
<dbReference type="EMBL" id="CAMXCT020004106">
    <property type="protein sequence ID" value="CAL1161060.1"/>
    <property type="molecule type" value="Genomic_DNA"/>
</dbReference>
<evidence type="ECO:0000256" key="4">
    <source>
        <dbReference type="PROSITE-ProRule" id="PRU00175"/>
    </source>
</evidence>